<evidence type="ECO:0000259" key="2">
    <source>
        <dbReference type="Pfam" id="PF12850"/>
    </source>
</evidence>
<dbReference type="Gene3D" id="3.60.21.10">
    <property type="match status" value="1"/>
</dbReference>
<reference evidence="4" key="1">
    <citation type="submission" date="2016-10" db="EMBL/GenBank/DDBJ databases">
        <authorList>
            <person name="Varghese N."/>
            <person name="Submissions S."/>
        </authorList>
    </citation>
    <scope>NUCLEOTIDE SEQUENCE [LARGE SCALE GENOMIC DNA]</scope>
    <source>
        <strain evidence="4">CGMCC 1.3566</strain>
    </source>
</reference>
<dbReference type="InterPro" id="IPR024654">
    <property type="entry name" value="Calcineurin-like_PHP_lpxH"/>
</dbReference>
<dbReference type="GO" id="GO:0016791">
    <property type="term" value="F:phosphatase activity"/>
    <property type="evidence" value="ECO:0007669"/>
    <property type="project" value="TreeGrafter"/>
</dbReference>
<dbReference type="STRING" id="237682.SAMN05421676_101382"/>
<dbReference type="AlphaFoldDB" id="A0A1H9Z3F8"/>
<comment type="similarity">
    <text evidence="1">Belongs to the metallophosphoesterase superfamily. YfcE family.</text>
</comment>
<dbReference type="GO" id="GO:0005737">
    <property type="term" value="C:cytoplasm"/>
    <property type="evidence" value="ECO:0007669"/>
    <property type="project" value="TreeGrafter"/>
</dbReference>
<dbReference type="InterPro" id="IPR029052">
    <property type="entry name" value="Metallo-depent_PP-like"/>
</dbReference>
<dbReference type="Pfam" id="PF12850">
    <property type="entry name" value="Metallophos_2"/>
    <property type="match status" value="1"/>
</dbReference>
<dbReference type="InterPro" id="IPR050126">
    <property type="entry name" value="Ap4A_hydrolase"/>
</dbReference>
<dbReference type="OrthoDB" id="9813918at2"/>
<organism evidence="3 4">
    <name type="scientific">Salinibacillus kushneri</name>
    <dbReference type="NCBI Taxonomy" id="237682"/>
    <lineage>
        <taxon>Bacteria</taxon>
        <taxon>Bacillati</taxon>
        <taxon>Bacillota</taxon>
        <taxon>Bacilli</taxon>
        <taxon>Bacillales</taxon>
        <taxon>Bacillaceae</taxon>
        <taxon>Salinibacillus</taxon>
    </lineage>
</organism>
<feature type="domain" description="Calcineurin-like phosphoesterase" evidence="2">
    <location>
        <begin position="1"/>
        <end position="196"/>
    </location>
</feature>
<dbReference type="RefSeq" id="WP_093131387.1">
    <property type="nucleotide sequence ID" value="NZ_FOHJ01000001.1"/>
</dbReference>
<evidence type="ECO:0000256" key="1">
    <source>
        <dbReference type="ARBA" id="ARBA00008950"/>
    </source>
</evidence>
<dbReference type="SUPFAM" id="SSF56300">
    <property type="entry name" value="Metallo-dependent phosphatases"/>
    <property type="match status" value="1"/>
</dbReference>
<dbReference type="PIRSF" id="PIRSF000883">
    <property type="entry name" value="Pesterase_MJ0912"/>
    <property type="match status" value="1"/>
</dbReference>
<dbReference type="InterPro" id="IPR011152">
    <property type="entry name" value="Pesterase_MJ0912"/>
</dbReference>
<gene>
    <name evidence="3" type="ORF">SAMN05421676_101382</name>
</gene>
<evidence type="ECO:0000313" key="4">
    <source>
        <dbReference type="Proteomes" id="UP000199095"/>
    </source>
</evidence>
<dbReference type="Proteomes" id="UP000199095">
    <property type="component" value="Unassembled WGS sequence"/>
</dbReference>
<evidence type="ECO:0000313" key="3">
    <source>
        <dbReference type="EMBL" id="SES76048.1"/>
    </source>
</evidence>
<proteinExistence type="inferred from homology"/>
<dbReference type="PANTHER" id="PTHR42850">
    <property type="entry name" value="METALLOPHOSPHOESTERASE"/>
    <property type="match status" value="1"/>
</dbReference>
<sequence>MKIAFISDIHGNAVALDAVLKDIEAKDVDQVVVLGDLCYRGPEPKRALELVQSLNTMVVKGNADEWVVRGIRDGEVPDQAIEMMRTEQQWTVDKLSNEDITYLENLPTGATIELTDQIKIHVFHATPTSLFEMIKPTEADEVVEANLMSEASADLYLYGHIHLPYVRYINGKTVANLGSVGLPFDGLNHASYLIAEGEGADFTVGIHRVKYDVSQVIQKVNEAGYPNPNFIKQVLGQ</sequence>
<keyword evidence="4" id="KW-1185">Reference proteome</keyword>
<accession>A0A1H9Z3F8</accession>
<protein>
    <submittedName>
        <fullName evidence="3">Phosphoesterase, MJ0936 family</fullName>
    </submittedName>
</protein>
<dbReference type="EMBL" id="FOHJ01000001">
    <property type="protein sequence ID" value="SES76048.1"/>
    <property type="molecule type" value="Genomic_DNA"/>
</dbReference>
<name>A0A1H9Z3F8_9BACI</name>
<dbReference type="PANTHER" id="PTHR42850:SF2">
    <property type="entry name" value="BLL5683 PROTEIN"/>
    <property type="match status" value="1"/>
</dbReference>